<dbReference type="PANTHER" id="PTHR11849:SF133">
    <property type="entry name" value="ETS DOMAIN-CONTAINING PROTEIN"/>
    <property type="match status" value="1"/>
</dbReference>
<feature type="compositionally biased region" description="Polar residues" evidence="4">
    <location>
        <begin position="225"/>
        <end position="237"/>
    </location>
</feature>
<dbReference type="InterPro" id="IPR036388">
    <property type="entry name" value="WH-like_DNA-bd_sf"/>
</dbReference>
<dbReference type="PANTHER" id="PTHR11849">
    <property type="entry name" value="ETS"/>
    <property type="match status" value="1"/>
</dbReference>
<feature type="region of interest" description="Disordered" evidence="4">
    <location>
        <begin position="29"/>
        <end position="53"/>
    </location>
</feature>
<dbReference type="Proteomes" id="UP001634394">
    <property type="component" value="Unassembled WGS sequence"/>
</dbReference>
<dbReference type="InterPro" id="IPR000418">
    <property type="entry name" value="Ets_dom"/>
</dbReference>
<evidence type="ECO:0000313" key="7">
    <source>
        <dbReference type="Proteomes" id="UP001634394"/>
    </source>
</evidence>
<dbReference type="Gene3D" id="1.10.10.10">
    <property type="entry name" value="Winged helix-like DNA-binding domain superfamily/Winged helix DNA-binding domain"/>
    <property type="match status" value="1"/>
</dbReference>
<evidence type="ECO:0000313" key="6">
    <source>
        <dbReference type="EMBL" id="KAL3853842.1"/>
    </source>
</evidence>
<feature type="compositionally biased region" description="Basic and acidic residues" evidence="4">
    <location>
        <begin position="43"/>
        <end position="53"/>
    </location>
</feature>
<dbReference type="PROSITE" id="PS00346">
    <property type="entry name" value="ETS_DOMAIN_2"/>
    <property type="match status" value="1"/>
</dbReference>
<dbReference type="InterPro" id="IPR036390">
    <property type="entry name" value="WH_DNA-bd_sf"/>
</dbReference>
<comment type="similarity">
    <text evidence="1 3">Belongs to the ETS family.</text>
</comment>
<sequence length="396" mass="44028">MFSFFSCGYFDCCNSCSFYKTTIISPPFADRPRGTPSPALSEESPREESEPMTKRLCLDRLSSDHNKGMDSNITLWQFLLELLLNNQHLNIIQWTSNEGEFKLINAEEVAKLWGLRKNKTNMNYDKLSRALRYYYDKNIIKKVMGQKFVYKFVSFPEIVKTENKIPFRVKMESLANKYGQTTFPHMASYNAAHIKTSATQATACLIKKETSETSQSDEASRGTDETASTSSENSSQEITKESYSWESQSRLRSNSSSHQSDTNSLTITGTAAAQGKPKPSPLSLQPLQPPDINISTTAVINVPVLSPKMTSATHFSTVATPFFIGPRTPIPVPLHFWSSLSPMMSPRVSSHASAFQFPSFVNSPLALSSLPNFSAIEPALNSPIVVSSPSRKISVL</sequence>
<dbReference type="PROSITE" id="PS50061">
    <property type="entry name" value="ETS_DOMAIN_3"/>
    <property type="match status" value="1"/>
</dbReference>
<dbReference type="Pfam" id="PF00178">
    <property type="entry name" value="Ets"/>
    <property type="match status" value="1"/>
</dbReference>
<dbReference type="SMART" id="SM00413">
    <property type="entry name" value="ETS"/>
    <property type="match status" value="1"/>
</dbReference>
<dbReference type="EMBL" id="JBJQND010000015">
    <property type="protein sequence ID" value="KAL3853842.1"/>
    <property type="molecule type" value="Genomic_DNA"/>
</dbReference>
<accession>A0ABD3UXB0</accession>
<reference evidence="6 7" key="1">
    <citation type="submission" date="2024-11" db="EMBL/GenBank/DDBJ databases">
        <title>Chromosome-level genome assembly of the freshwater bivalve Anodonta woodiana.</title>
        <authorList>
            <person name="Chen X."/>
        </authorList>
    </citation>
    <scope>NUCLEOTIDE SEQUENCE [LARGE SCALE GENOMIC DNA]</scope>
    <source>
        <strain evidence="6">MN2024</strain>
        <tissue evidence="6">Gills</tissue>
    </source>
</reference>
<evidence type="ECO:0000259" key="5">
    <source>
        <dbReference type="PROSITE" id="PS50061"/>
    </source>
</evidence>
<name>A0ABD3UXB0_SINWO</name>
<feature type="compositionally biased region" description="Low complexity" evidence="4">
    <location>
        <begin position="244"/>
        <end position="263"/>
    </location>
</feature>
<organism evidence="6 7">
    <name type="scientific">Sinanodonta woodiana</name>
    <name type="common">Chinese pond mussel</name>
    <name type="synonym">Anodonta woodiana</name>
    <dbReference type="NCBI Taxonomy" id="1069815"/>
    <lineage>
        <taxon>Eukaryota</taxon>
        <taxon>Metazoa</taxon>
        <taxon>Spiralia</taxon>
        <taxon>Lophotrochozoa</taxon>
        <taxon>Mollusca</taxon>
        <taxon>Bivalvia</taxon>
        <taxon>Autobranchia</taxon>
        <taxon>Heteroconchia</taxon>
        <taxon>Palaeoheterodonta</taxon>
        <taxon>Unionida</taxon>
        <taxon>Unionoidea</taxon>
        <taxon>Unionidae</taxon>
        <taxon>Unioninae</taxon>
        <taxon>Sinanodonta</taxon>
    </lineage>
</organism>
<proteinExistence type="inferred from homology"/>
<dbReference type="SUPFAM" id="SSF46785">
    <property type="entry name" value="Winged helix' DNA-binding domain"/>
    <property type="match status" value="1"/>
</dbReference>
<comment type="subcellular location">
    <subcellularLocation>
        <location evidence="3">Nucleus</location>
    </subcellularLocation>
</comment>
<evidence type="ECO:0000256" key="3">
    <source>
        <dbReference type="RuleBase" id="RU004019"/>
    </source>
</evidence>
<keyword evidence="7" id="KW-1185">Reference proteome</keyword>
<protein>
    <recommendedName>
        <fullName evidence="5">ETS domain-containing protein</fullName>
    </recommendedName>
</protein>
<evidence type="ECO:0000256" key="1">
    <source>
        <dbReference type="ARBA" id="ARBA00005562"/>
    </source>
</evidence>
<comment type="caution">
    <text evidence="6">The sequence shown here is derived from an EMBL/GenBank/DDBJ whole genome shotgun (WGS) entry which is preliminary data.</text>
</comment>
<evidence type="ECO:0000256" key="2">
    <source>
        <dbReference type="ARBA" id="ARBA00023125"/>
    </source>
</evidence>
<feature type="region of interest" description="Disordered" evidence="4">
    <location>
        <begin position="209"/>
        <end position="263"/>
    </location>
</feature>
<gene>
    <name evidence="6" type="ORF">ACJMK2_017342</name>
</gene>
<dbReference type="InterPro" id="IPR046328">
    <property type="entry name" value="ETS_fam"/>
</dbReference>
<dbReference type="PROSITE" id="PS00345">
    <property type="entry name" value="ETS_DOMAIN_1"/>
    <property type="match status" value="1"/>
</dbReference>
<evidence type="ECO:0000256" key="4">
    <source>
        <dbReference type="SAM" id="MobiDB-lite"/>
    </source>
</evidence>
<dbReference type="GO" id="GO:0005634">
    <property type="term" value="C:nucleus"/>
    <property type="evidence" value="ECO:0007669"/>
    <property type="project" value="UniProtKB-SubCell"/>
</dbReference>
<dbReference type="FunFam" id="1.10.10.10:FF:000556">
    <property type="entry name" value="ELK1, member of ETS oncogene family"/>
    <property type="match status" value="1"/>
</dbReference>
<dbReference type="AlphaFoldDB" id="A0ABD3UXB0"/>
<feature type="domain" description="ETS" evidence="5">
    <location>
        <begin position="73"/>
        <end position="153"/>
    </location>
</feature>
<keyword evidence="3" id="KW-0539">Nucleus</keyword>
<keyword evidence="2 3" id="KW-0238">DNA-binding</keyword>
<dbReference type="GO" id="GO:0003677">
    <property type="term" value="F:DNA binding"/>
    <property type="evidence" value="ECO:0007669"/>
    <property type="project" value="UniProtKB-KW"/>
</dbReference>
<dbReference type="PRINTS" id="PR00454">
    <property type="entry name" value="ETSDOMAIN"/>
</dbReference>